<reference evidence="3" key="1">
    <citation type="submission" date="2016-10" db="EMBL/GenBank/DDBJ databases">
        <authorList>
            <person name="Varghese N."/>
            <person name="Submissions S."/>
        </authorList>
    </citation>
    <scope>NUCLEOTIDE SEQUENCE [LARGE SCALE GENOMIC DNA]</scope>
    <source>
        <strain evidence="3">CGMCC 1.3704</strain>
    </source>
</reference>
<evidence type="ECO:0000259" key="1">
    <source>
        <dbReference type="PROSITE" id="PS50943"/>
    </source>
</evidence>
<keyword evidence="2" id="KW-0238">DNA-binding</keyword>
<keyword evidence="3" id="KW-1185">Reference proteome</keyword>
<evidence type="ECO:0000313" key="2">
    <source>
        <dbReference type="EMBL" id="SFJ43802.1"/>
    </source>
</evidence>
<dbReference type="Gene3D" id="1.10.260.40">
    <property type="entry name" value="lambda repressor-like DNA-binding domains"/>
    <property type="match status" value="1"/>
</dbReference>
<dbReference type="Pfam" id="PF13443">
    <property type="entry name" value="HTH_26"/>
    <property type="match status" value="1"/>
</dbReference>
<dbReference type="EMBL" id="FOSB01000002">
    <property type="protein sequence ID" value="SFJ43802.1"/>
    <property type="molecule type" value="Genomic_DNA"/>
</dbReference>
<dbReference type="SMART" id="SM00530">
    <property type="entry name" value="HTH_XRE"/>
    <property type="match status" value="1"/>
</dbReference>
<evidence type="ECO:0000313" key="3">
    <source>
        <dbReference type="Proteomes" id="UP000183557"/>
    </source>
</evidence>
<dbReference type="Proteomes" id="UP000183557">
    <property type="component" value="Unassembled WGS sequence"/>
</dbReference>
<name>A0A1I3RD95_HALDA</name>
<sequence length="83" mass="9849">MTMRNVYHQNGNNIRIKLTDILKERGYTQMRLAQETGIRPNAISQLTAGFRKQIHLEHIEKIMKHFDITDFNEILEILPEENE</sequence>
<dbReference type="InterPro" id="IPR001387">
    <property type="entry name" value="Cro/C1-type_HTH"/>
</dbReference>
<dbReference type="SUPFAM" id="SSF47413">
    <property type="entry name" value="lambda repressor-like DNA-binding domains"/>
    <property type="match status" value="1"/>
</dbReference>
<gene>
    <name evidence="2" type="ORF">SAMN04487936_102171</name>
</gene>
<dbReference type="GO" id="GO:0003677">
    <property type="term" value="F:DNA binding"/>
    <property type="evidence" value="ECO:0007669"/>
    <property type="project" value="UniProtKB-KW"/>
</dbReference>
<accession>A0A1I3RD95</accession>
<dbReference type="CDD" id="cd00093">
    <property type="entry name" value="HTH_XRE"/>
    <property type="match status" value="1"/>
</dbReference>
<dbReference type="AlphaFoldDB" id="A0A1I3RD95"/>
<proteinExistence type="predicted"/>
<organism evidence="2 3">
    <name type="scientific">Halobacillus dabanensis</name>
    <dbReference type="NCBI Taxonomy" id="240302"/>
    <lineage>
        <taxon>Bacteria</taxon>
        <taxon>Bacillati</taxon>
        <taxon>Bacillota</taxon>
        <taxon>Bacilli</taxon>
        <taxon>Bacillales</taxon>
        <taxon>Bacillaceae</taxon>
        <taxon>Halobacillus</taxon>
    </lineage>
</organism>
<dbReference type="InterPro" id="IPR010982">
    <property type="entry name" value="Lambda_DNA-bd_dom_sf"/>
</dbReference>
<feature type="domain" description="HTH cro/C1-type" evidence="1">
    <location>
        <begin position="18"/>
        <end position="74"/>
    </location>
</feature>
<dbReference type="RefSeq" id="WP_083412506.1">
    <property type="nucleotide sequence ID" value="NZ_FOSB01000002.1"/>
</dbReference>
<dbReference type="PROSITE" id="PS50943">
    <property type="entry name" value="HTH_CROC1"/>
    <property type="match status" value="1"/>
</dbReference>
<protein>
    <submittedName>
        <fullName evidence="2">Cro/C1-type HTH DNA-binding domain-containing protein</fullName>
    </submittedName>
</protein>